<evidence type="ECO:0000256" key="2">
    <source>
        <dbReference type="ARBA" id="ARBA00022692"/>
    </source>
</evidence>
<keyword evidence="6" id="KW-1015">Disulfide bond</keyword>
<dbReference type="GO" id="GO:0001786">
    <property type="term" value="F:phosphatidylserine binding"/>
    <property type="evidence" value="ECO:0007669"/>
    <property type="project" value="TreeGrafter"/>
</dbReference>
<dbReference type="Gene3D" id="2.60.40.10">
    <property type="entry name" value="Immunoglobulins"/>
    <property type="match status" value="1"/>
</dbReference>
<keyword evidence="7" id="KW-0325">Glycoprotein</keyword>
<dbReference type="SUPFAM" id="SSF48726">
    <property type="entry name" value="Immunoglobulin"/>
    <property type="match status" value="1"/>
</dbReference>
<evidence type="ECO:0000256" key="8">
    <source>
        <dbReference type="ARBA" id="ARBA00023319"/>
    </source>
</evidence>
<feature type="chain" id="PRO_5025416502" description="Ig-like domain-containing protein" evidence="10">
    <location>
        <begin position="23"/>
        <end position="135"/>
    </location>
</feature>
<comment type="subcellular location">
    <subcellularLocation>
        <location evidence="1">Membrane</location>
        <topology evidence="1">Single-pass type I membrane protein</topology>
    </subcellularLocation>
</comment>
<accession>A0A665TU65</accession>
<name>A0A665TU65_ECHNA</name>
<evidence type="ECO:0000256" key="5">
    <source>
        <dbReference type="ARBA" id="ARBA00023136"/>
    </source>
</evidence>
<comment type="similarity">
    <text evidence="9">Belongs to the immunoglobulin superfamily. TIM family.</text>
</comment>
<reference evidence="12" key="1">
    <citation type="submission" date="2021-04" db="EMBL/GenBank/DDBJ databases">
        <authorList>
            <consortium name="Wellcome Sanger Institute Data Sharing"/>
        </authorList>
    </citation>
    <scope>NUCLEOTIDE SEQUENCE [LARGE SCALE GENOMIC DNA]</scope>
</reference>
<dbReference type="InParanoid" id="A0A665TU65"/>
<evidence type="ECO:0000256" key="3">
    <source>
        <dbReference type="ARBA" id="ARBA00022729"/>
    </source>
</evidence>
<dbReference type="InterPro" id="IPR013783">
    <property type="entry name" value="Ig-like_fold"/>
</dbReference>
<evidence type="ECO:0000256" key="1">
    <source>
        <dbReference type="ARBA" id="ARBA00004479"/>
    </source>
</evidence>
<reference evidence="12" key="2">
    <citation type="submission" date="2025-08" db="UniProtKB">
        <authorList>
            <consortium name="Ensembl"/>
        </authorList>
    </citation>
    <scope>IDENTIFICATION</scope>
</reference>
<reference evidence="12" key="3">
    <citation type="submission" date="2025-09" db="UniProtKB">
        <authorList>
            <consortium name="Ensembl"/>
        </authorList>
    </citation>
    <scope>IDENTIFICATION</scope>
</reference>
<dbReference type="GO" id="GO:0043277">
    <property type="term" value="P:apoptotic cell clearance"/>
    <property type="evidence" value="ECO:0007669"/>
    <property type="project" value="TreeGrafter"/>
</dbReference>
<dbReference type="PROSITE" id="PS50835">
    <property type="entry name" value="IG_LIKE"/>
    <property type="match status" value="1"/>
</dbReference>
<evidence type="ECO:0000313" key="12">
    <source>
        <dbReference type="Ensembl" id="ENSENLP00000009261.1"/>
    </source>
</evidence>
<organism evidence="12 13">
    <name type="scientific">Echeneis naucrates</name>
    <name type="common">Live sharksucker</name>
    <dbReference type="NCBI Taxonomy" id="173247"/>
    <lineage>
        <taxon>Eukaryota</taxon>
        <taxon>Metazoa</taxon>
        <taxon>Chordata</taxon>
        <taxon>Craniata</taxon>
        <taxon>Vertebrata</taxon>
        <taxon>Euteleostomi</taxon>
        <taxon>Actinopterygii</taxon>
        <taxon>Neopterygii</taxon>
        <taxon>Teleostei</taxon>
        <taxon>Neoteleostei</taxon>
        <taxon>Acanthomorphata</taxon>
        <taxon>Carangaria</taxon>
        <taxon>Carangiformes</taxon>
        <taxon>Echeneidae</taxon>
        <taxon>Echeneis</taxon>
    </lineage>
</organism>
<dbReference type="InterPro" id="IPR036179">
    <property type="entry name" value="Ig-like_dom_sf"/>
</dbReference>
<sequence>LHPFTSSSSLLVLLTGFASSDGSRFFGRTGENITLPCKYNKDYYGALFICWGRGKIPNSGCNNQIISTDGHRETNRVSSRYQLGQLEDGDVSLTILNLTDSDGGLYGCRVEIPGLFNDNKHHFTQSDSIRQYVRK</sequence>
<dbReference type="AlphaFoldDB" id="A0A665TU65"/>
<dbReference type="GO" id="GO:0060097">
    <property type="term" value="P:cytoskeletal rearrangement involved in phagocytosis, engulfment"/>
    <property type="evidence" value="ECO:0007669"/>
    <property type="project" value="TreeGrafter"/>
</dbReference>
<dbReference type="FunFam" id="2.60.40.10:FF:000774">
    <property type="entry name" value="Hepatitis A virus cellular receptor 1"/>
    <property type="match status" value="1"/>
</dbReference>
<protein>
    <recommendedName>
        <fullName evidence="11">Ig-like domain-containing protein</fullName>
    </recommendedName>
</protein>
<evidence type="ECO:0000256" key="7">
    <source>
        <dbReference type="ARBA" id="ARBA00023180"/>
    </source>
</evidence>
<dbReference type="OMA" id="YRVNHQN"/>
<keyword evidence="8" id="KW-0393">Immunoglobulin domain</keyword>
<keyword evidence="4" id="KW-1133">Transmembrane helix</keyword>
<evidence type="ECO:0000256" key="4">
    <source>
        <dbReference type="ARBA" id="ARBA00022989"/>
    </source>
</evidence>
<keyword evidence="5" id="KW-0472">Membrane</keyword>
<dbReference type="PANTHER" id="PTHR46608">
    <property type="entry name" value="T-CELL IMMUNOGLOBULIN AND MUCIN DOMAIN-CONTAINING PROTEIN 4"/>
    <property type="match status" value="1"/>
</dbReference>
<evidence type="ECO:0000256" key="9">
    <source>
        <dbReference type="ARBA" id="ARBA00038203"/>
    </source>
</evidence>
<evidence type="ECO:0000313" key="13">
    <source>
        <dbReference type="Proteomes" id="UP000472264"/>
    </source>
</evidence>
<dbReference type="InterPro" id="IPR007110">
    <property type="entry name" value="Ig-like_dom"/>
</dbReference>
<dbReference type="PANTHER" id="PTHR46608:SF3">
    <property type="entry name" value="T-CELL IMMUNOGLOBULIN AND MUCIN DOMAIN-CONTAINING PROTEIN 4"/>
    <property type="match status" value="1"/>
</dbReference>
<keyword evidence="13" id="KW-1185">Reference proteome</keyword>
<feature type="domain" description="Ig-like" evidence="11">
    <location>
        <begin position="3"/>
        <end position="130"/>
    </location>
</feature>
<evidence type="ECO:0000259" key="11">
    <source>
        <dbReference type="PROSITE" id="PS50835"/>
    </source>
</evidence>
<dbReference type="Proteomes" id="UP000472264">
    <property type="component" value="Chromosome 14"/>
</dbReference>
<dbReference type="Pfam" id="PF07686">
    <property type="entry name" value="V-set"/>
    <property type="match status" value="1"/>
</dbReference>
<keyword evidence="2" id="KW-0812">Transmembrane</keyword>
<proteinExistence type="inferred from homology"/>
<dbReference type="GO" id="GO:0016020">
    <property type="term" value="C:membrane"/>
    <property type="evidence" value="ECO:0007669"/>
    <property type="project" value="UniProtKB-SubCell"/>
</dbReference>
<evidence type="ECO:0000256" key="10">
    <source>
        <dbReference type="SAM" id="SignalP"/>
    </source>
</evidence>
<dbReference type="InterPro" id="IPR013106">
    <property type="entry name" value="Ig_V-set"/>
</dbReference>
<keyword evidence="3 10" id="KW-0732">Signal</keyword>
<feature type="signal peptide" evidence="10">
    <location>
        <begin position="1"/>
        <end position="22"/>
    </location>
</feature>
<evidence type="ECO:0000256" key="6">
    <source>
        <dbReference type="ARBA" id="ARBA00023157"/>
    </source>
</evidence>
<dbReference type="Ensembl" id="ENSENLT00000009705.1">
    <property type="protein sequence ID" value="ENSENLP00000009261.1"/>
    <property type="gene ID" value="ENSENLG00000004477.1"/>
</dbReference>